<dbReference type="HAMAP" id="MF_01966">
    <property type="entry name" value="NADHX_epimerase"/>
    <property type="match status" value="1"/>
</dbReference>
<reference evidence="9 10" key="1">
    <citation type="submission" date="2021-06" db="EMBL/GenBank/DDBJ databases">
        <title>Rheinheimera indica sp. nov., isolated from deep-sea sediment.</title>
        <authorList>
            <person name="Wang Z."/>
            <person name="Zhang X.-Y."/>
        </authorList>
    </citation>
    <scope>NUCLEOTIDE SEQUENCE [LARGE SCALE GENOMIC DNA]</scope>
    <source>
        <strain evidence="9 10">SM2107</strain>
    </source>
</reference>
<dbReference type="Pfam" id="PF03853">
    <property type="entry name" value="YjeF_N"/>
    <property type="match status" value="1"/>
</dbReference>
<dbReference type="HAMAP" id="MF_01965">
    <property type="entry name" value="NADHX_dehydratase"/>
    <property type="match status" value="1"/>
</dbReference>
<comment type="catalytic activity">
    <reaction evidence="4 6">
        <text>(6S)-NADPHX + ADP = AMP + phosphate + NADPH + H(+)</text>
        <dbReference type="Rhea" id="RHEA:32235"/>
        <dbReference type="ChEBI" id="CHEBI:15378"/>
        <dbReference type="ChEBI" id="CHEBI:43474"/>
        <dbReference type="ChEBI" id="CHEBI:57783"/>
        <dbReference type="ChEBI" id="CHEBI:64076"/>
        <dbReference type="ChEBI" id="CHEBI:456215"/>
        <dbReference type="ChEBI" id="CHEBI:456216"/>
        <dbReference type="EC" id="4.2.1.136"/>
    </reaction>
</comment>
<comment type="caution">
    <text evidence="5">Lacks conserved residue(s) required for the propagation of feature annotation.</text>
</comment>
<keyword evidence="5 6" id="KW-0630">Potassium</keyword>
<dbReference type="EC" id="5.1.99.6" evidence="6"/>
<evidence type="ECO:0000256" key="4">
    <source>
        <dbReference type="HAMAP-Rule" id="MF_01965"/>
    </source>
</evidence>
<organism evidence="9 10">
    <name type="scientific">Arsukibacterium indicum</name>
    <dbReference type="NCBI Taxonomy" id="2848612"/>
    <lineage>
        <taxon>Bacteria</taxon>
        <taxon>Pseudomonadati</taxon>
        <taxon>Pseudomonadota</taxon>
        <taxon>Gammaproteobacteria</taxon>
        <taxon>Chromatiales</taxon>
        <taxon>Chromatiaceae</taxon>
        <taxon>Arsukibacterium</taxon>
    </lineage>
</organism>
<feature type="domain" description="YjeF N-terminal" evidence="8">
    <location>
        <begin position="27"/>
        <end position="226"/>
    </location>
</feature>
<dbReference type="PANTHER" id="PTHR12592">
    <property type="entry name" value="ATP-DEPENDENT (S)-NAD(P)H-HYDRATE DEHYDRATASE FAMILY MEMBER"/>
    <property type="match status" value="1"/>
</dbReference>
<comment type="function">
    <text evidence="4">Catalyzes the dehydration of the S-form of NAD(P)HX at the expense of ADP, which is converted to AMP. Together with NAD(P)HX epimerase, which catalyzes the epimerization of the S- and R-forms, the enzyme allows the repair of both epimers of NAD(P)HX, a damaged form of NAD(P)H that is a result of enzymatic or heat-dependent hydration.</text>
</comment>
<feature type="binding site" evidence="5">
    <location>
        <begin position="76"/>
        <end position="80"/>
    </location>
    <ligand>
        <name>(6S)-NADPHX</name>
        <dbReference type="ChEBI" id="CHEBI:64076"/>
    </ligand>
</feature>
<feature type="binding site" evidence="5">
    <location>
        <position position="169"/>
    </location>
    <ligand>
        <name>(6S)-NADPHX</name>
        <dbReference type="ChEBI" id="CHEBI:64076"/>
    </ligand>
</feature>
<feature type="binding site" evidence="4">
    <location>
        <begin position="416"/>
        <end position="420"/>
    </location>
    <ligand>
        <name>AMP</name>
        <dbReference type="ChEBI" id="CHEBI:456215"/>
    </ligand>
</feature>
<comment type="cofactor">
    <cofactor evidence="5 6">
        <name>K(+)</name>
        <dbReference type="ChEBI" id="CHEBI:29103"/>
    </cofactor>
    <text evidence="5 6">Binds 1 potassium ion per subunit.</text>
</comment>
<dbReference type="EMBL" id="JAHRID010000004">
    <property type="protein sequence ID" value="MBV2129615.1"/>
    <property type="molecule type" value="Genomic_DNA"/>
</dbReference>
<gene>
    <name evidence="5" type="primary">nnrE</name>
    <name evidence="4" type="synonym">nnrD</name>
    <name evidence="9" type="ORF">KQY15_10965</name>
</gene>
<dbReference type="NCBIfam" id="TIGR00197">
    <property type="entry name" value="yjeF_nterm"/>
    <property type="match status" value="1"/>
</dbReference>
<feature type="binding site" evidence="4">
    <location>
        <position position="446"/>
    </location>
    <ligand>
        <name>(6S)-NADPHX</name>
        <dbReference type="ChEBI" id="CHEBI:64076"/>
    </ligand>
</feature>
<feature type="binding site" evidence="5">
    <location>
        <position position="172"/>
    </location>
    <ligand>
        <name>K(+)</name>
        <dbReference type="ChEBI" id="CHEBI:29103"/>
    </ligand>
</feature>
<dbReference type="PROSITE" id="PS51383">
    <property type="entry name" value="YJEF_C_3"/>
    <property type="match status" value="1"/>
</dbReference>
<evidence type="ECO:0000259" key="7">
    <source>
        <dbReference type="PROSITE" id="PS51383"/>
    </source>
</evidence>
<feature type="domain" description="YjeF C-terminal" evidence="7">
    <location>
        <begin position="235"/>
        <end position="504"/>
    </location>
</feature>
<dbReference type="InterPro" id="IPR000631">
    <property type="entry name" value="CARKD"/>
</dbReference>
<keyword evidence="4 6" id="KW-0456">Lyase</keyword>
<dbReference type="RefSeq" id="WP_217669237.1">
    <property type="nucleotide sequence ID" value="NZ_JAHRID010000004.1"/>
</dbReference>
<keyword evidence="4 6" id="KW-0520">NAD</keyword>
<evidence type="ECO:0000256" key="1">
    <source>
        <dbReference type="ARBA" id="ARBA00022741"/>
    </source>
</evidence>
<comment type="similarity">
    <text evidence="4">Belongs to the NnrD/CARKD family.</text>
</comment>
<comment type="function">
    <text evidence="6">Bifunctional enzyme that catalyzes the epimerization of the S- and R-forms of NAD(P)HX and the dehydration of the S-form of NAD(P)HX at the expense of ADP, which is converted to AMP. This allows the repair of both epimers of NAD(P)HX, a damaged form of NAD(P)H that is a result of enzymatic or heat-dependent hydration.</text>
</comment>
<accession>A0ABS6MM11</accession>
<evidence type="ECO:0000256" key="5">
    <source>
        <dbReference type="HAMAP-Rule" id="MF_01966"/>
    </source>
</evidence>
<keyword evidence="4 6" id="KW-0521">NADP</keyword>
<comment type="similarity">
    <text evidence="6">In the N-terminal section; belongs to the NnrE/AIBP family.</text>
</comment>
<dbReference type="Pfam" id="PF01256">
    <property type="entry name" value="Carb_kinase"/>
    <property type="match status" value="1"/>
</dbReference>
<comment type="catalytic activity">
    <reaction evidence="5 6">
        <text>(6R)-NADHX = (6S)-NADHX</text>
        <dbReference type="Rhea" id="RHEA:32215"/>
        <dbReference type="ChEBI" id="CHEBI:64074"/>
        <dbReference type="ChEBI" id="CHEBI:64075"/>
        <dbReference type="EC" id="5.1.99.6"/>
    </reaction>
</comment>
<keyword evidence="10" id="KW-1185">Reference proteome</keyword>
<name>A0ABS6MM11_9GAMM</name>
<keyword evidence="2 4" id="KW-0067">ATP-binding</keyword>
<dbReference type="PIRSF" id="PIRSF017184">
    <property type="entry name" value="Nnr"/>
    <property type="match status" value="1"/>
</dbReference>
<keyword evidence="5 6" id="KW-0413">Isomerase</keyword>
<evidence type="ECO:0000259" key="8">
    <source>
        <dbReference type="PROSITE" id="PS51385"/>
    </source>
</evidence>
<dbReference type="InterPro" id="IPR004443">
    <property type="entry name" value="YjeF_N_dom"/>
</dbReference>
<dbReference type="EC" id="4.2.1.136" evidence="6"/>
<comment type="similarity">
    <text evidence="5">Belongs to the NnrE/AIBP family.</text>
</comment>
<feature type="binding site" evidence="5">
    <location>
        <position position="136"/>
    </location>
    <ligand>
        <name>K(+)</name>
        <dbReference type="ChEBI" id="CHEBI:29103"/>
    </ligand>
</feature>
<comment type="caution">
    <text evidence="9">The sequence shown here is derived from an EMBL/GenBank/DDBJ whole genome shotgun (WGS) entry which is preliminary data.</text>
</comment>
<feature type="binding site" evidence="4">
    <location>
        <position position="270"/>
    </location>
    <ligand>
        <name>(6S)-NADPHX</name>
        <dbReference type="ChEBI" id="CHEBI:64076"/>
    </ligand>
</feature>
<feature type="binding site" evidence="4">
    <location>
        <position position="327"/>
    </location>
    <ligand>
        <name>(6S)-NADPHX</name>
        <dbReference type="ChEBI" id="CHEBI:64076"/>
    </ligand>
</feature>
<evidence type="ECO:0000256" key="2">
    <source>
        <dbReference type="ARBA" id="ARBA00022840"/>
    </source>
</evidence>
<comment type="cofactor">
    <cofactor evidence="4">
        <name>Mg(2+)</name>
        <dbReference type="ChEBI" id="CHEBI:18420"/>
    </cofactor>
</comment>
<protein>
    <recommendedName>
        <fullName evidence="6">Bifunctional NAD(P)H-hydrate repair enzyme</fullName>
    </recommendedName>
    <alternativeName>
        <fullName evidence="6">Nicotinamide nucleotide repair protein</fullName>
    </alternativeName>
    <domain>
        <recommendedName>
            <fullName evidence="6">ADP-dependent (S)-NAD(P)H-hydrate dehydratase</fullName>
            <ecNumber evidence="6">4.2.1.136</ecNumber>
        </recommendedName>
        <alternativeName>
            <fullName evidence="6">ADP-dependent NAD(P)HX dehydratase</fullName>
        </alternativeName>
    </domain>
    <domain>
        <recommendedName>
            <fullName evidence="6">NAD(P)H-hydrate epimerase</fullName>
            <ecNumber evidence="6">5.1.99.6</ecNumber>
        </recommendedName>
    </domain>
</protein>
<feature type="binding site" evidence="4">
    <location>
        <position position="379"/>
    </location>
    <ligand>
        <name>(6S)-NADPHX</name>
        <dbReference type="ChEBI" id="CHEBI:64076"/>
    </ligand>
</feature>
<feature type="binding site" evidence="5">
    <location>
        <position position="77"/>
    </location>
    <ligand>
        <name>K(+)</name>
        <dbReference type="ChEBI" id="CHEBI:29103"/>
    </ligand>
</feature>
<comment type="similarity">
    <text evidence="6">In the C-terminal section; belongs to the NnrD/CARKD family.</text>
</comment>
<comment type="function">
    <text evidence="5">Catalyzes the epimerization of the S- and R-forms of NAD(P)HX, a damaged form of NAD(P)H that is a result of enzymatic or heat-dependent hydration. This is a prerequisite for the S-specific NAD(P)H-hydrate dehydratase to allow the repair of both epimers of NAD(P)HX.</text>
</comment>
<dbReference type="PANTHER" id="PTHR12592:SF0">
    <property type="entry name" value="ATP-DEPENDENT (S)-NAD(P)H-HYDRATE DEHYDRATASE"/>
    <property type="match status" value="1"/>
</dbReference>
<sequence>MPANTTTAEIYPVDPSQKQPLFRADSIRQLEQRAITQLGSDGGFILMQRAAAALLELMQQRWPAPRNILVYAGAGNNGGDGYLLAALARAKGYDVRLCQHGDHSKLSNTAQQAAKAAETAGVSLVTQFAEAELLVDALFGIGLNRPLDTATYQLIRSINDSKLPVLAVDIPSGINADSGEAMPTAVKATATVSFIGLKAGLLMQDGLDHCGQLWLSLLQLASELNEVNPACRSISSSELNTLLPSRRANSHKGHFGHVLVIGGDHGFGGAAIMTAQTAVNCGAGKVSLYSRPEHISAMLSRQPEVMSRSHDCAQLLEAASVIAIGPGLGTKSWGQALMAQALATDKPLLMDADALNFLASLPAAQQQSLKRQNWVLTPHPGEAARLLNCSSKAIQRDRLAAVSQLQQRFGGVVLLKGAGTLICDQHGNTTLLAAAHPALASGGMGDVLSGVIAALLAQGLSGREACQLAAWLHLHAAAHLARQQPRPWLVATDLINQLKLQLIN</sequence>
<dbReference type="NCBIfam" id="TIGR00196">
    <property type="entry name" value="yjeF_cterm"/>
    <property type="match status" value="1"/>
</dbReference>
<feature type="binding site" evidence="4">
    <location>
        <position position="445"/>
    </location>
    <ligand>
        <name>AMP</name>
        <dbReference type="ChEBI" id="CHEBI:456215"/>
    </ligand>
</feature>
<keyword evidence="1 4" id="KW-0547">Nucleotide-binding</keyword>
<dbReference type="InterPro" id="IPR030677">
    <property type="entry name" value="Nnr"/>
</dbReference>
<dbReference type="PROSITE" id="PS51385">
    <property type="entry name" value="YJEF_N"/>
    <property type="match status" value="1"/>
</dbReference>
<dbReference type="PROSITE" id="PS01050">
    <property type="entry name" value="YJEF_C_2"/>
    <property type="match status" value="1"/>
</dbReference>
<evidence type="ECO:0000256" key="3">
    <source>
        <dbReference type="ARBA" id="ARBA00023268"/>
    </source>
</evidence>
<keyword evidence="5 6" id="KW-0479">Metal-binding</keyword>
<dbReference type="InterPro" id="IPR017953">
    <property type="entry name" value="Carbohydrate_kinase_pred_CS"/>
</dbReference>
<evidence type="ECO:0000313" key="9">
    <source>
        <dbReference type="EMBL" id="MBV2129615.1"/>
    </source>
</evidence>
<comment type="catalytic activity">
    <reaction evidence="4 6">
        <text>(6S)-NADHX + ADP = AMP + phosphate + NADH + H(+)</text>
        <dbReference type="Rhea" id="RHEA:32223"/>
        <dbReference type="ChEBI" id="CHEBI:15378"/>
        <dbReference type="ChEBI" id="CHEBI:43474"/>
        <dbReference type="ChEBI" id="CHEBI:57945"/>
        <dbReference type="ChEBI" id="CHEBI:64074"/>
        <dbReference type="ChEBI" id="CHEBI:456215"/>
        <dbReference type="ChEBI" id="CHEBI:456216"/>
        <dbReference type="EC" id="4.2.1.136"/>
    </reaction>
</comment>
<comment type="catalytic activity">
    <reaction evidence="5 6">
        <text>(6R)-NADPHX = (6S)-NADPHX</text>
        <dbReference type="Rhea" id="RHEA:32227"/>
        <dbReference type="ChEBI" id="CHEBI:64076"/>
        <dbReference type="ChEBI" id="CHEBI:64077"/>
        <dbReference type="EC" id="5.1.99.6"/>
    </reaction>
</comment>
<proteinExistence type="inferred from homology"/>
<dbReference type="Proteomes" id="UP000704611">
    <property type="component" value="Unassembled WGS sequence"/>
</dbReference>
<keyword evidence="3" id="KW-0511">Multifunctional enzyme</keyword>
<evidence type="ECO:0000313" key="10">
    <source>
        <dbReference type="Proteomes" id="UP000704611"/>
    </source>
</evidence>
<feature type="binding site" evidence="5">
    <location>
        <begin position="140"/>
        <end position="146"/>
    </location>
    <ligand>
        <name>(6S)-NADPHX</name>
        <dbReference type="ChEBI" id="CHEBI:64076"/>
    </ligand>
</feature>
<comment type="subunit">
    <text evidence="4">Homotetramer.</text>
</comment>
<evidence type="ECO:0000256" key="6">
    <source>
        <dbReference type="PIRNR" id="PIRNR017184"/>
    </source>
</evidence>
<dbReference type="CDD" id="cd01171">
    <property type="entry name" value="YXKO-related"/>
    <property type="match status" value="1"/>
</dbReference>